<evidence type="ECO:0000313" key="4">
    <source>
        <dbReference type="Proteomes" id="UP000323653"/>
    </source>
</evidence>
<sequence length="315" mass="35116">MIKKIIYTVSLGMAFSACQAQPIPNVKLHVKDVEAHIKTLSADDMRGRNALVKEDIAKAANYIAYQFEQAGLQPFNGLNYYFQNFKYQKLDLYNVVGVVPGNSLKDEYVIFSAHYDHIGLIKPTGKDSIANGADDDASGVAAVLELAKYFAQKKDNERTLIFVAFTAEEIGGYGSQFFSKQLNPDKVKAMFNIEMIGKESKFGKKNAFITGFNHSDFGQILQKNLKGSEFTFHPDPYPEQNLFYRSDNATLARLGVPAHTISTVQIDKDNFYHTVDDEIETLDAENVTETIKAIIISATSIIKGDDTPNRVSLKK</sequence>
<feature type="domain" description="Peptidase M28" evidence="2">
    <location>
        <begin position="94"/>
        <end position="294"/>
    </location>
</feature>
<dbReference type="RefSeq" id="WP_149075271.1">
    <property type="nucleotide sequence ID" value="NZ_CP043329.1"/>
</dbReference>
<keyword evidence="3" id="KW-0378">Hydrolase</keyword>
<dbReference type="EMBL" id="CP043329">
    <property type="protein sequence ID" value="QEK52498.1"/>
    <property type="molecule type" value="Genomic_DNA"/>
</dbReference>
<evidence type="ECO:0000313" key="3">
    <source>
        <dbReference type="EMBL" id="QEK52498.1"/>
    </source>
</evidence>
<feature type="signal peptide" evidence="1">
    <location>
        <begin position="1"/>
        <end position="20"/>
    </location>
</feature>
<accession>A0A5C0VIE4</accession>
<evidence type="ECO:0000259" key="2">
    <source>
        <dbReference type="Pfam" id="PF04389"/>
    </source>
</evidence>
<dbReference type="InterPro" id="IPR007484">
    <property type="entry name" value="Peptidase_M28"/>
</dbReference>
<dbReference type="PANTHER" id="PTHR12147">
    <property type="entry name" value="METALLOPEPTIDASE M28 FAMILY MEMBER"/>
    <property type="match status" value="1"/>
</dbReference>
<proteinExistence type="predicted"/>
<dbReference type="PROSITE" id="PS51257">
    <property type="entry name" value="PROKAR_LIPOPROTEIN"/>
    <property type="match status" value="1"/>
</dbReference>
<dbReference type="Proteomes" id="UP000323653">
    <property type="component" value="Chromosome"/>
</dbReference>
<feature type="chain" id="PRO_5022963675" evidence="1">
    <location>
        <begin position="21"/>
        <end position="315"/>
    </location>
</feature>
<dbReference type="GO" id="GO:0006508">
    <property type="term" value="P:proteolysis"/>
    <property type="evidence" value="ECO:0007669"/>
    <property type="project" value="InterPro"/>
</dbReference>
<keyword evidence="4" id="KW-1185">Reference proteome</keyword>
<evidence type="ECO:0000256" key="1">
    <source>
        <dbReference type="SAM" id="SignalP"/>
    </source>
</evidence>
<reference evidence="3 4" key="1">
    <citation type="submission" date="2019-08" db="EMBL/GenBank/DDBJ databases">
        <title>Pedobacter sp. nov., isolated from Han river, South Korea.</title>
        <authorList>
            <person name="Lee D.-H."/>
            <person name="Kim Y.-S."/>
            <person name="Hwang E.-M."/>
            <person name="Le Tran T.C."/>
            <person name="Cha C.-J."/>
        </authorList>
    </citation>
    <scope>NUCLEOTIDE SEQUENCE [LARGE SCALE GENOMIC DNA]</scope>
    <source>
        <strain evidence="3 4">CJ43</strain>
    </source>
</reference>
<dbReference type="Gene3D" id="3.40.630.10">
    <property type="entry name" value="Zn peptidases"/>
    <property type="match status" value="1"/>
</dbReference>
<dbReference type="PANTHER" id="PTHR12147:SF26">
    <property type="entry name" value="PEPTIDASE M28 DOMAIN-CONTAINING PROTEIN"/>
    <property type="match status" value="1"/>
</dbReference>
<dbReference type="SUPFAM" id="SSF53187">
    <property type="entry name" value="Zn-dependent exopeptidases"/>
    <property type="match status" value="1"/>
</dbReference>
<dbReference type="Pfam" id="PF04389">
    <property type="entry name" value="Peptidase_M28"/>
    <property type="match status" value="1"/>
</dbReference>
<keyword evidence="1" id="KW-0732">Signal</keyword>
<protein>
    <submittedName>
        <fullName evidence="3">M20/M25/M40 family metallo-hydrolase</fullName>
    </submittedName>
</protein>
<dbReference type="AlphaFoldDB" id="A0A5C0VIE4"/>
<dbReference type="GO" id="GO:0008235">
    <property type="term" value="F:metalloexopeptidase activity"/>
    <property type="evidence" value="ECO:0007669"/>
    <property type="project" value="InterPro"/>
</dbReference>
<gene>
    <name evidence="3" type="ORF">FYC62_13160</name>
</gene>
<dbReference type="InterPro" id="IPR045175">
    <property type="entry name" value="M28_fam"/>
</dbReference>
<name>A0A5C0VIE4_9SPHI</name>
<dbReference type="KEGG" id="pej:FYC62_13160"/>
<organism evidence="3 4">
    <name type="scientific">Pedobacter aquae</name>
    <dbReference type="NCBI Taxonomy" id="2605747"/>
    <lineage>
        <taxon>Bacteria</taxon>
        <taxon>Pseudomonadati</taxon>
        <taxon>Bacteroidota</taxon>
        <taxon>Sphingobacteriia</taxon>
        <taxon>Sphingobacteriales</taxon>
        <taxon>Sphingobacteriaceae</taxon>
        <taxon>Pedobacter</taxon>
    </lineage>
</organism>